<sequence>MNHIINTTVAILKDNLRNRFALFWIIFFPVILAILFPLVFGGIGNAVHVTVDVNGYNAQEIAESLNESNIFIGVTGISYQQAMKQGFIYVNVTNNGNEINAYTNLQDKPLIPSLKALIEEAILKPNVNFSSQVTSSYTFSDYLISGIIGIVSLSNGLFGLIGIASGYYRDRIVERLAASPLRSIEWSISLILYVVIITIISTSAVLLTGIIFGFLPIANIAFLGFLIVSTMMFGALGAVIYGLTPKEKLFVAQSVVSALIFPLMFLSNAFFPVSTFPSIIRPFVEYQPLSLIDSVIRDLTIYGVIPNLTLVGSIIAITIVLNVIAGRLLRLRETGF</sequence>
<dbReference type="PANTHER" id="PTHR43027:SF1">
    <property type="entry name" value="DOXORUBICIN RESISTANCE ABC TRANSPORTER PERMEASE PROTEIN DRRC-RELATED"/>
    <property type="match status" value="1"/>
</dbReference>
<feature type="transmembrane region" description="Helical" evidence="5">
    <location>
        <begin position="255"/>
        <end position="280"/>
    </location>
</feature>
<protein>
    <submittedName>
        <fullName evidence="7">ABC transporter permease</fullName>
    </submittedName>
</protein>
<evidence type="ECO:0000313" key="8">
    <source>
        <dbReference type="Proteomes" id="UP000470772"/>
    </source>
</evidence>
<feature type="transmembrane region" description="Helical" evidence="5">
    <location>
        <begin position="21"/>
        <end position="43"/>
    </location>
</feature>
<comment type="caution">
    <text evidence="7">The sequence shown here is derived from an EMBL/GenBank/DDBJ whole genome shotgun (WGS) entry which is preliminary data.</text>
</comment>
<dbReference type="EMBL" id="WGGD01000005">
    <property type="protein sequence ID" value="MUN28812.1"/>
    <property type="molecule type" value="Genomic_DNA"/>
</dbReference>
<dbReference type="RefSeq" id="WP_338117027.1">
    <property type="nucleotide sequence ID" value="NZ_WGGD01000005.1"/>
</dbReference>
<feature type="transmembrane region" description="Helical" evidence="5">
    <location>
        <begin position="220"/>
        <end position="243"/>
    </location>
</feature>
<name>A0A6A9QUN9_SULME</name>
<evidence type="ECO:0000313" key="7">
    <source>
        <dbReference type="EMBL" id="MUN28812.1"/>
    </source>
</evidence>
<gene>
    <name evidence="7" type="ORF">GC250_05025</name>
</gene>
<dbReference type="GO" id="GO:0140359">
    <property type="term" value="F:ABC-type transporter activity"/>
    <property type="evidence" value="ECO:0007669"/>
    <property type="project" value="InterPro"/>
</dbReference>
<reference evidence="7 8" key="1">
    <citation type="submission" date="2019-10" db="EMBL/GenBank/DDBJ databases">
        <title>Sequencing and Assembly of Multiple Reported Metal-Biooxidizing Members of the Extremely Thermoacidophilic Archaeal Family Sulfolobaceae.</title>
        <authorList>
            <person name="Counts J.A."/>
            <person name="Kelly R.M."/>
        </authorList>
    </citation>
    <scope>NUCLEOTIDE SEQUENCE [LARGE SCALE GENOMIC DNA]</scope>
    <source>
        <strain evidence="7 8">DSM 6482</strain>
    </source>
</reference>
<dbReference type="PANTHER" id="PTHR43027">
    <property type="entry name" value="DOXORUBICIN RESISTANCE ABC TRANSPORTER PERMEASE PROTEIN DRRC-RELATED"/>
    <property type="match status" value="1"/>
</dbReference>
<keyword evidence="2 5" id="KW-0812">Transmembrane</keyword>
<accession>A0A6A9QUN9</accession>
<evidence type="ECO:0000256" key="4">
    <source>
        <dbReference type="ARBA" id="ARBA00023136"/>
    </source>
</evidence>
<proteinExistence type="predicted"/>
<feature type="transmembrane region" description="Helical" evidence="5">
    <location>
        <begin position="142"/>
        <end position="169"/>
    </location>
</feature>
<organism evidence="7 8">
    <name type="scientific">Sulfuracidifex metallicus DSM 6482 = JCM 9184</name>
    <dbReference type="NCBI Taxonomy" id="523847"/>
    <lineage>
        <taxon>Archaea</taxon>
        <taxon>Thermoproteota</taxon>
        <taxon>Thermoprotei</taxon>
        <taxon>Sulfolobales</taxon>
        <taxon>Sulfolobaceae</taxon>
        <taxon>Sulfuracidifex</taxon>
    </lineage>
</organism>
<feature type="transmembrane region" description="Helical" evidence="5">
    <location>
        <begin position="300"/>
        <end position="324"/>
    </location>
</feature>
<evidence type="ECO:0000256" key="1">
    <source>
        <dbReference type="ARBA" id="ARBA00004141"/>
    </source>
</evidence>
<dbReference type="InterPro" id="IPR047817">
    <property type="entry name" value="ABC2_TM_bact-type"/>
</dbReference>
<dbReference type="AlphaFoldDB" id="A0A6A9QUN9"/>
<dbReference type="PROSITE" id="PS51012">
    <property type="entry name" value="ABC_TM2"/>
    <property type="match status" value="1"/>
</dbReference>
<dbReference type="InterPro" id="IPR052902">
    <property type="entry name" value="ABC-2_transporter"/>
</dbReference>
<evidence type="ECO:0000256" key="2">
    <source>
        <dbReference type="ARBA" id="ARBA00022692"/>
    </source>
</evidence>
<dbReference type="Proteomes" id="UP000470772">
    <property type="component" value="Unassembled WGS sequence"/>
</dbReference>
<keyword evidence="4 5" id="KW-0472">Membrane</keyword>
<dbReference type="Pfam" id="PF12698">
    <property type="entry name" value="ABC2_membrane_3"/>
    <property type="match status" value="1"/>
</dbReference>
<dbReference type="InterPro" id="IPR013525">
    <property type="entry name" value="ABC2_TM"/>
</dbReference>
<dbReference type="GO" id="GO:0016020">
    <property type="term" value="C:membrane"/>
    <property type="evidence" value="ECO:0007669"/>
    <property type="project" value="UniProtKB-SubCell"/>
</dbReference>
<evidence type="ECO:0000256" key="5">
    <source>
        <dbReference type="SAM" id="Phobius"/>
    </source>
</evidence>
<evidence type="ECO:0000256" key="3">
    <source>
        <dbReference type="ARBA" id="ARBA00022989"/>
    </source>
</evidence>
<feature type="transmembrane region" description="Helical" evidence="5">
    <location>
        <begin position="190"/>
        <end position="214"/>
    </location>
</feature>
<feature type="domain" description="ABC transmembrane type-2" evidence="6">
    <location>
        <begin position="103"/>
        <end position="332"/>
    </location>
</feature>
<evidence type="ECO:0000259" key="6">
    <source>
        <dbReference type="PROSITE" id="PS51012"/>
    </source>
</evidence>
<keyword evidence="3 5" id="KW-1133">Transmembrane helix</keyword>
<keyword evidence="8" id="KW-1185">Reference proteome</keyword>
<comment type="subcellular location">
    <subcellularLocation>
        <location evidence="1">Membrane</location>
        <topology evidence="1">Multi-pass membrane protein</topology>
    </subcellularLocation>
</comment>